<dbReference type="Gene3D" id="1.10.10.10">
    <property type="entry name" value="Winged helix-like DNA-binding domain superfamily/Winged helix DNA-binding domain"/>
    <property type="match status" value="1"/>
</dbReference>
<dbReference type="Pfam" id="PF00392">
    <property type="entry name" value="GntR"/>
    <property type="match status" value="1"/>
</dbReference>
<reference evidence="5 6" key="1">
    <citation type="submission" date="2017-05" db="EMBL/GenBank/DDBJ databases">
        <authorList>
            <person name="Varghese N."/>
            <person name="Submissions S."/>
        </authorList>
    </citation>
    <scope>NUCLEOTIDE SEQUENCE [LARGE SCALE GENOMIC DNA]</scope>
    <source>
        <strain evidence="5 6">DSM 26001</strain>
    </source>
</reference>
<evidence type="ECO:0000259" key="4">
    <source>
        <dbReference type="PROSITE" id="PS50949"/>
    </source>
</evidence>
<dbReference type="SUPFAM" id="SSF48008">
    <property type="entry name" value="GntR ligand-binding domain-like"/>
    <property type="match status" value="1"/>
</dbReference>
<evidence type="ECO:0000313" key="5">
    <source>
        <dbReference type="EMBL" id="SMP53394.1"/>
    </source>
</evidence>
<organism evidence="5 6">
    <name type="scientific">Noviherbaspirillum suwonense</name>
    <dbReference type="NCBI Taxonomy" id="1224511"/>
    <lineage>
        <taxon>Bacteria</taxon>
        <taxon>Pseudomonadati</taxon>
        <taxon>Pseudomonadota</taxon>
        <taxon>Betaproteobacteria</taxon>
        <taxon>Burkholderiales</taxon>
        <taxon>Oxalobacteraceae</taxon>
        <taxon>Noviherbaspirillum</taxon>
    </lineage>
</organism>
<keyword evidence="2" id="KW-0238">DNA-binding</keyword>
<dbReference type="CDD" id="cd07377">
    <property type="entry name" value="WHTH_GntR"/>
    <property type="match status" value="1"/>
</dbReference>
<dbReference type="PANTHER" id="PTHR43537:SF45">
    <property type="entry name" value="GNTR FAMILY REGULATORY PROTEIN"/>
    <property type="match status" value="1"/>
</dbReference>
<dbReference type="InterPro" id="IPR000524">
    <property type="entry name" value="Tscrpt_reg_HTH_GntR"/>
</dbReference>
<dbReference type="InterPro" id="IPR036388">
    <property type="entry name" value="WH-like_DNA-bd_sf"/>
</dbReference>
<comment type="caution">
    <text evidence="5">The sequence shown here is derived from an EMBL/GenBank/DDBJ whole genome shotgun (WGS) entry which is preliminary data.</text>
</comment>
<evidence type="ECO:0000313" key="6">
    <source>
        <dbReference type="Proteomes" id="UP001158049"/>
    </source>
</evidence>
<keyword evidence="1" id="KW-0805">Transcription regulation</keyword>
<evidence type="ECO:0000256" key="1">
    <source>
        <dbReference type="ARBA" id="ARBA00023015"/>
    </source>
</evidence>
<dbReference type="InterPro" id="IPR036390">
    <property type="entry name" value="WH_DNA-bd_sf"/>
</dbReference>
<dbReference type="Pfam" id="PF07729">
    <property type="entry name" value="FCD"/>
    <property type="match status" value="1"/>
</dbReference>
<sequence>MTESSSIRLPLTATNANAMTHNPANPLAEQVYARFKEDIFEFRLLPGDHFTETEMAARYDVSRTPMRDALYRLQRDGFLEVGFRRGWRVRKLDFAYFDDLYDLRIVLETAAMERICQMPDQPEKLLKLKDIWLVPKNEREKDGRTVACLDESFHTTLVSAAANGEMTRVHTDLTEKIRVIRRLDFTQTARIDATYQEHAKILQFLLRKKFAEASLLLRSHIQLSKLEVRKITLHRLHEAHAPG</sequence>
<dbReference type="SMART" id="SM00895">
    <property type="entry name" value="FCD"/>
    <property type="match status" value="1"/>
</dbReference>
<keyword evidence="6" id="KW-1185">Reference proteome</keyword>
<dbReference type="PROSITE" id="PS50949">
    <property type="entry name" value="HTH_GNTR"/>
    <property type="match status" value="1"/>
</dbReference>
<evidence type="ECO:0000256" key="2">
    <source>
        <dbReference type="ARBA" id="ARBA00023125"/>
    </source>
</evidence>
<name>A0ABY1PYS0_9BURK</name>
<dbReference type="EMBL" id="FXUL01000003">
    <property type="protein sequence ID" value="SMP53394.1"/>
    <property type="molecule type" value="Genomic_DNA"/>
</dbReference>
<evidence type="ECO:0000256" key="3">
    <source>
        <dbReference type="ARBA" id="ARBA00023163"/>
    </source>
</evidence>
<feature type="domain" description="HTH gntR-type" evidence="4">
    <location>
        <begin position="25"/>
        <end position="92"/>
    </location>
</feature>
<dbReference type="SUPFAM" id="SSF46785">
    <property type="entry name" value="Winged helix' DNA-binding domain"/>
    <property type="match status" value="1"/>
</dbReference>
<gene>
    <name evidence="5" type="ORF">SAMN06295970_103283</name>
</gene>
<protein>
    <submittedName>
        <fullName evidence="5">Transcriptional regulator, GntR family</fullName>
    </submittedName>
</protein>
<dbReference type="InterPro" id="IPR008920">
    <property type="entry name" value="TF_FadR/GntR_C"/>
</dbReference>
<keyword evidence="3" id="KW-0804">Transcription</keyword>
<dbReference type="Proteomes" id="UP001158049">
    <property type="component" value="Unassembled WGS sequence"/>
</dbReference>
<proteinExistence type="predicted"/>
<accession>A0ABY1PYS0</accession>
<dbReference type="PANTHER" id="PTHR43537">
    <property type="entry name" value="TRANSCRIPTIONAL REGULATOR, GNTR FAMILY"/>
    <property type="match status" value="1"/>
</dbReference>
<dbReference type="SMART" id="SM00345">
    <property type="entry name" value="HTH_GNTR"/>
    <property type="match status" value="1"/>
</dbReference>
<dbReference type="InterPro" id="IPR011711">
    <property type="entry name" value="GntR_C"/>
</dbReference>
<dbReference type="Gene3D" id="1.20.120.530">
    <property type="entry name" value="GntR ligand-binding domain-like"/>
    <property type="match status" value="1"/>
</dbReference>